<dbReference type="EMBL" id="QTJX01000001">
    <property type="protein sequence ID" value="RDY60937.1"/>
    <property type="molecule type" value="Genomic_DNA"/>
</dbReference>
<gene>
    <name evidence="1" type="ORF">DX873_01810</name>
</gene>
<evidence type="ECO:0000313" key="1">
    <source>
        <dbReference type="EMBL" id="RDY60937.1"/>
    </source>
</evidence>
<dbReference type="Proteomes" id="UP000261828">
    <property type="component" value="Unassembled WGS sequence"/>
</dbReference>
<organism evidence="1 2">
    <name type="scientific">Flagellimonas nanhaiensis</name>
    <dbReference type="NCBI Taxonomy" id="2292706"/>
    <lineage>
        <taxon>Bacteria</taxon>
        <taxon>Pseudomonadati</taxon>
        <taxon>Bacteroidota</taxon>
        <taxon>Flavobacteriia</taxon>
        <taxon>Flavobacteriales</taxon>
        <taxon>Flavobacteriaceae</taxon>
        <taxon>Flagellimonas</taxon>
    </lineage>
</organism>
<comment type="caution">
    <text evidence="1">The sequence shown here is derived from an EMBL/GenBank/DDBJ whole genome shotgun (WGS) entry which is preliminary data.</text>
</comment>
<reference evidence="1 2" key="1">
    <citation type="submission" date="2018-08" db="EMBL/GenBank/DDBJ databases">
        <title>Muricauda nanhaiensis sp. nov., isolated from seawater of the South China Sea.</title>
        <authorList>
            <person name="Dang Y."/>
        </authorList>
    </citation>
    <scope>NUCLEOTIDE SEQUENCE [LARGE SCALE GENOMIC DNA]</scope>
    <source>
        <strain evidence="1 2">SM1704</strain>
    </source>
</reference>
<dbReference type="RefSeq" id="WP_116182820.1">
    <property type="nucleotide sequence ID" value="NZ_QTJX01000001.1"/>
</dbReference>
<keyword evidence="2" id="KW-1185">Reference proteome</keyword>
<evidence type="ECO:0000313" key="2">
    <source>
        <dbReference type="Proteomes" id="UP000261828"/>
    </source>
</evidence>
<protein>
    <submittedName>
        <fullName evidence="1">Nuclear transport factor 2 family protein</fullName>
    </submittedName>
</protein>
<name>A0A371JT11_9FLAO</name>
<dbReference type="AlphaFoldDB" id="A0A371JT11"/>
<dbReference type="OrthoDB" id="680344at2"/>
<proteinExistence type="predicted"/>
<dbReference type="SUPFAM" id="SSF54427">
    <property type="entry name" value="NTF2-like"/>
    <property type="match status" value="1"/>
</dbReference>
<accession>A0A371JT11</accession>
<dbReference type="Gene3D" id="3.10.450.50">
    <property type="match status" value="1"/>
</dbReference>
<dbReference type="InterPro" id="IPR032710">
    <property type="entry name" value="NTF2-like_dom_sf"/>
</dbReference>
<sequence length="139" mass="15699">MKGIFCPIILFCLFLGKTSAQTSTQEVLDRHLIAVDSHNLAAILQDYDETSIIATRESLFKGLKEIEGFFKKILPQYPQGNTTGELITSRVVGNMAYIVWNSKSPYVNIPVGTDTFIIENNKIKYQTFTVYNLKSKNNN</sequence>